<protein>
    <submittedName>
        <fullName evidence="3">Uncharacterized protein</fullName>
    </submittedName>
</protein>
<proteinExistence type="predicted"/>
<evidence type="ECO:0000256" key="1">
    <source>
        <dbReference type="SAM" id="Coils"/>
    </source>
</evidence>
<dbReference type="AlphaFoldDB" id="A0A450S9T0"/>
<name>A0A450S9T0_9GAMM</name>
<organism evidence="3">
    <name type="scientific">Candidatus Kentrum sp. DK</name>
    <dbReference type="NCBI Taxonomy" id="2126562"/>
    <lineage>
        <taxon>Bacteria</taxon>
        <taxon>Pseudomonadati</taxon>
        <taxon>Pseudomonadota</taxon>
        <taxon>Gammaproteobacteria</taxon>
        <taxon>Candidatus Kentrum</taxon>
    </lineage>
</organism>
<feature type="coiled-coil region" evidence="1">
    <location>
        <begin position="107"/>
        <end position="134"/>
    </location>
</feature>
<evidence type="ECO:0000313" key="3">
    <source>
        <dbReference type="EMBL" id="VFJ48828.1"/>
    </source>
</evidence>
<feature type="compositionally biased region" description="Acidic residues" evidence="2">
    <location>
        <begin position="63"/>
        <end position="75"/>
    </location>
</feature>
<gene>
    <name evidence="3" type="ORF">BECKDK2373C_GA0170839_10236</name>
</gene>
<accession>A0A450S9T0</accession>
<feature type="region of interest" description="Disordered" evidence="2">
    <location>
        <begin position="54"/>
        <end position="82"/>
    </location>
</feature>
<evidence type="ECO:0000256" key="2">
    <source>
        <dbReference type="SAM" id="MobiDB-lite"/>
    </source>
</evidence>
<keyword evidence="1" id="KW-0175">Coiled coil</keyword>
<dbReference type="EMBL" id="CAADEY010000023">
    <property type="protein sequence ID" value="VFJ48828.1"/>
    <property type="molecule type" value="Genomic_DNA"/>
</dbReference>
<reference evidence="3" key="1">
    <citation type="submission" date="2019-02" db="EMBL/GenBank/DDBJ databases">
        <authorList>
            <person name="Gruber-Vodicka R. H."/>
            <person name="Seah K. B. B."/>
        </authorList>
    </citation>
    <scope>NUCLEOTIDE SEQUENCE</scope>
    <source>
        <strain evidence="3">BECK_DK161</strain>
    </source>
</reference>
<sequence length="138" mass="15294">MIRTIEATIDESGHIGLLGPINIKGIRRAFVTVLDEPPNGAPETDTLETTLLSEQSLSSDWERPEENDEHLDDFQDVGARTPSRAFPKIDGLLVDRVNLDAHTDTSIDPVQETLDELKAERAALRRESEKMLASKSDS</sequence>